<dbReference type="AlphaFoldDB" id="A0A420BK19"/>
<evidence type="ECO:0000313" key="2">
    <source>
        <dbReference type="Proteomes" id="UP000286246"/>
    </source>
</evidence>
<dbReference type="SUPFAM" id="SSF49478">
    <property type="entry name" value="Cna protein B-type domain"/>
    <property type="match status" value="1"/>
</dbReference>
<dbReference type="InterPro" id="IPR032627">
    <property type="entry name" value="DUF4876"/>
</dbReference>
<sequence length="454" mass="50424">MKQNYILLFFSLILALFGGCKKDIDEVQPIKVNVQLTVNPEEVWFEVPYDKAEITLINKGNSSSYKIQADAKGKIALNNIAPGNYSINVSLAISAEEYTKLTGVNRTSIFYLNYALADKALFANEDFNIRLVTSEPIGGFVIKQIYYAGSDTKDAALNRDNFIEIYNNSDEMLYADSLLVVLAYGKPNNKTDEYSLSNNQYDWSKSINMTVSNNANEDYVYAKGIFMIPSDGTGKKYPVESGKSIIIAGSALNHAGSYTDNNGKIIGAQRPELTVDLSKADFEAWLYPYEQKIQPGRTIFANDVDNPSVTNLEVFLALSMRDMYFPPQARESFVLMKVDGTFDLNNIPSFAIPTVKAVTTSTVRYAQMPARFILDAVEIQDAVVADQIPRRLPQKFDAGAISVPGGAYSSQSVVRRTERKIGNRRILKDTNNSSNDFGVLQRANPTKTDASFID</sequence>
<dbReference type="OrthoDB" id="1409865at2"/>
<dbReference type="Proteomes" id="UP000286246">
    <property type="component" value="Unassembled WGS sequence"/>
</dbReference>
<organism evidence="1 2">
    <name type="scientific">Sphingobacterium detergens</name>
    <dbReference type="NCBI Taxonomy" id="1145106"/>
    <lineage>
        <taxon>Bacteria</taxon>
        <taxon>Pseudomonadati</taxon>
        <taxon>Bacteroidota</taxon>
        <taxon>Sphingobacteriia</taxon>
        <taxon>Sphingobacteriales</taxon>
        <taxon>Sphingobacteriaceae</taxon>
        <taxon>Sphingobacterium</taxon>
    </lineage>
</organism>
<dbReference type="RefSeq" id="WP_120258536.1">
    <property type="nucleotide sequence ID" value="NZ_RAPY01000001.1"/>
</dbReference>
<keyword evidence="2" id="KW-1185">Reference proteome</keyword>
<gene>
    <name evidence="1" type="ORF">DFQ12_1800</name>
</gene>
<protein>
    <submittedName>
        <fullName evidence="1">Uncharacterized protein DUF4876</fullName>
    </submittedName>
</protein>
<dbReference type="PROSITE" id="PS51257">
    <property type="entry name" value="PROKAR_LIPOPROTEIN"/>
    <property type="match status" value="1"/>
</dbReference>
<dbReference type="Pfam" id="PF16215">
    <property type="entry name" value="DUF4876"/>
    <property type="match status" value="1"/>
</dbReference>
<comment type="caution">
    <text evidence="1">The sequence shown here is derived from an EMBL/GenBank/DDBJ whole genome shotgun (WGS) entry which is preliminary data.</text>
</comment>
<accession>A0A420BK19</accession>
<dbReference type="EMBL" id="RAPY01000001">
    <property type="protein sequence ID" value="RKE56926.1"/>
    <property type="molecule type" value="Genomic_DNA"/>
</dbReference>
<evidence type="ECO:0000313" key="1">
    <source>
        <dbReference type="EMBL" id="RKE56926.1"/>
    </source>
</evidence>
<name>A0A420BK19_SPHD1</name>
<reference evidence="1 2" key="1">
    <citation type="submission" date="2018-09" db="EMBL/GenBank/DDBJ databases">
        <title>Genomic Encyclopedia of Type Strains, Phase III (KMG-III): the genomes of soil and plant-associated and newly described type strains.</title>
        <authorList>
            <person name="Whitman W."/>
        </authorList>
    </citation>
    <scope>NUCLEOTIDE SEQUENCE [LARGE SCALE GENOMIC DNA]</scope>
    <source>
        <strain evidence="1 2">CECT 7938</strain>
    </source>
</reference>
<proteinExistence type="predicted"/>